<dbReference type="AlphaFoldDB" id="A0A3N4DZ56"/>
<dbReference type="KEGG" id="spsr:EGC80_11355"/>
<keyword evidence="3" id="KW-1185">Reference proteome</keyword>
<reference evidence="4" key="2">
    <citation type="submission" date="2018-11" db="EMBL/GenBank/DDBJ databases">
        <title>Shewanella sp. R106.</title>
        <authorList>
            <person name="Hwang Y.J."/>
            <person name="Hwang C.Y."/>
        </authorList>
    </citation>
    <scope>NUCLEOTIDE SEQUENCE [LARGE SCALE GENOMIC DNA]</scope>
    <source>
        <strain evidence="4">R106</strain>
    </source>
</reference>
<dbReference type="InterPro" id="IPR012337">
    <property type="entry name" value="RNaseH-like_sf"/>
</dbReference>
<dbReference type="Gene3D" id="3.90.350.10">
    <property type="entry name" value="Transposase Inhibitor Protein From Tn5, Chain A, domain 1"/>
    <property type="match status" value="1"/>
</dbReference>
<organism evidence="2 4">
    <name type="scientific">Shewanella psychromarinicola</name>
    <dbReference type="NCBI Taxonomy" id="2487742"/>
    <lineage>
        <taxon>Bacteria</taxon>
        <taxon>Pseudomonadati</taxon>
        <taxon>Pseudomonadota</taxon>
        <taxon>Gammaproteobacteria</taxon>
        <taxon>Alteromonadales</taxon>
        <taxon>Shewanellaceae</taxon>
        <taxon>Shewanella</taxon>
    </lineage>
</organism>
<gene>
    <name evidence="2" type="ORF">EGC77_14605</name>
    <name evidence="1" type="ORF">EGC80_11355</name>
</gene>
<dbReference type="PANTHER" id="PTHR37319">
    <property type="entry name" value="TRANSPOSASE"/>
    <property type="match status" value="1"/>
</dbReference>
<reference evidence="2" key="3">
    <citation type="submission" date="2018-11" db="EMBL/GenBank/DDBJ databases">
        <authorList>
            <person name="Hwang Y.J."/>
            <person name="Hwang C.Y."/>
        </authorList>
    </citation>
    <scope>NUCLEOTIDE SEQUENCE</scope>
    <source>
        <strain evidence="2">R106</strain>
    </source>
</reference>
<dbReference type="Proteomes" id="UP000278855">
    <property type="component" value="Unassembled WGS sequence"/>
</dbReference>
<sequence>MSTRFADMMDNIISVCDREADMFEYIDYKTTNNQRFVVRAKHERVVNTDGDKLSPYIENQSSEASYSVKIKQKGGRKARIAKVAVRYAYITIYPPKSELTAV</sequence>
<proteinExistence type="predicted"/>
<dbReference type="InterPro" id="IPR047768">
    <property type="entry name" value="Tn5p-like"/>
</dbReference>
<dbReference type="RefSeq" id="WP_124013316.1">
    <property type="nucleotide sequence ID" value="NZ_CP034073.1"/>
</dbReference>
<protein>
    <submittedName>
        <fullName evidence="2">Uncharacterized protein</fullName>
    </submittedName>
</protein>
<evidence type="ECO:0000313" key="3">
    <source>
        <dbReference type="Proteomes" id="UP000273778"/>
    </source>
</evidence>
<evidence type="ECO:0000313" key="2">
    <source>
        <dbReference type="EMBL" id="RPA31183.1"/>
    </source>
</evidence>
<dbReference type="SUPFAM" id="SSF53098">
    <property type="entry name" value="Ribonuclease H-like"/>
    <property type="match status" value="1"/>
</dbReference>
<dbReference type="OrthoDB" id="6448153at2"/>
<accession>A0A3N4DZ56</accession>
<reference evidence="1 3" key="1">
    <citation type="submission" date="2018-11" db="EMBL/GenBank/DDBJ databases">
        <title>Shewanella sp. M2.</title>
        <authorList>
            <person name="Hwang Y.J."/>
            <person name="Hwang C.Y."/>
        </authorList>
    </citation>
    <scope>NUCLEOTIDE SEQUENCE [LARGE SCALE GENOMIC DNA]</scope>
    <source>
        <strain evidence="1 3">M2</strain>
    </source>
</reference>
<evidence type="ECO:0000313" key="1">
    <source>
        <dbReference type="EMBL" id="AZG35448.1"/>
    </source>
</evidence>
<dbReference type="Proteomes" id="UP000273778">
    <property type="component" value="Chromosome"/>
</dbReference>
<dbReference type="EMBL" id="RKKB01000006">
    <property type="protein sequence ID" value="RPA31183.1"/>
    <property type="molecule type" value="Genomic_DNA"/>
</dbReference>
<evidence type="ECO:0000313" key="4">
    <source>
        <dbReference type="Proteomes" id="UP000278855"/>
    </source>
</evidence>
<dbReference type="PANTHER" id="PTHR37319:SF1">
    <property type="entry name" value="TRANSPOSASE TN5 DIMERISATION DOMAIN-CONTAINING PROTEIN"/>
    <property type="match status" value="1"/>
</dbReference>
<dbReference type="EMBL" id="CP034073">
    <property type="protein sequence ID" value="AZG35448.1"/>
    <property type="molecule type" value="Genomic_DNA"/>
</dbReference>
<name>A0A3N4DZ56_9GAMM</name>